<dbReference type="InterPro" id="IPR051552">
    <property type="entry name" value="HptR"/>
</dbReference>
<proteinExistence type="predicted"/>
<reference evidence="11 12" key="1">
    <citation type="submission" date="2018-07" db="EMBL/GenBank/DDBJ databases">
        <title>Genomic Encyclopedia of Type Strains, Phase IV (KMG-IV): sequencing the most valuable type-strain genomes for metagenomic binning, comparative biology and taxonomic classification.</title>
        <authorList>
            <person name="Goeker M."/>
        </authorList>
    </citation>
    <scope>NUCLEOTIDE SEQUENCE [LARGE SCALE GENOMIC DNA]</scope>
    <source>
        <strain evidence="11 12">DSM 27696</strain>
    </source>
</reference>
<dbReference type="InterPro" id="IPR018062">
    <property type="entry name" value="HTH_AraC-typ_CS"/>
</dbReference>
<dbReference type="Gene3D" id="3.40.50.2300">
    <property type="match status" value="1"/>
</dbReference>
<dbReference type="SUPFAM" id="SSF52172">
    <property type="entry name" value="CheY-like"/>
    <property type="match status" value="1"/>
</dbReference>
<dbReference type="RefSeq" id="WP_114351654.1">
    <property type="nucleotide sequence ID" value="NZ_QPJJ01000002.1"/>
</dbReference>
<dbReference type="InterPro" id="IPR011006">
    <property type="entry name" value="CheY-like_superfamily"/>
</dbReference>
<dbReference type="Pfam" id="PF12833">
    <property type="entry name" value="HTH_18"/>
    <property type="match status" value="1"/>
</dbReference>
<evidence type="ECO:0000256" key="7">
    <source>
        <dbReference type="ARBA" id="ARBA00023163"/>
    </source>
</evidence>
<evidence type="ECO:0000256" key="1">
    <source>
        <dbReference type="ARBA" id="ARBA00004496"/>
    </source>
</evidence>
<dbReference type="OrthoDB" id="342399at2"/>
<evidence type="ECO:0000256" key="5">
    <source>
        <dbReference type="ARBA" id="ARBA00023015"/>
    </source>
</evidence>
<keyword evidence="3 8" id="KW-0597">Phosphoprotein</keyword>
<sequence>MFKVMIVDDESRTCNGLVKIIPWDIYGFVVVGTAKNGHDALEKFNTLLPDVLIVDIKMPNMSGLELIERIRSKSPSTRFIILSGYADFAYAKKAILLNVEGYLLKPVDEDELIYFLNSMKEKFNKELNYTQAKQRIDEEKKEKVIHAALSGDYSKVKPYKHYFNFPSYRVLLIKKNSEIREGLELIKELFGKHNDGIVFNTTPYTGVIVNNQQSLPILKQKIEKLLLTGLPKQSDFFAVLGGAIVNIEDLPKSYNDALDLMEKRFFLKEERILSSDSTSVFINDNDIDKMYEKPIELNSITDKLFYSIEIEDKDALERICVETLAQMVALNYSEVTIKRSCIELLSNIQNKVLHSYNDREVINYVYTSKIINIEKQENIEKVLRFMQDLLLEILKNVDMDTSDNLVKKMVNLIERNYSQNIKLDTIAEVLNYNSAYIGQLFKDHTGDYFNTYLDKVRIENAKKLLLEEMKIYKVAEKIGYSNVDYFHSKFKKYEGVSPSVFRKNNRKD</sequence>
<dbReference type="EMBL" id="QPJJ01000002">
    <property type="protein sequence ID" value="RCW76888.1"/>
    <property type="molecule type" value="Genomic_DNA"/>
</dbReference>
<comment type="subcellular location">
    <subcellularLocation>
        <location evidence="1">Cytoplasm</location>
    </subcellularLocation>
</comment>
<keyword evidence="12" id="KW-1185">Reference proteome</keyword>
<dbReference type="PANTHER" id="PTHR42713:SF3">
    <property type="entry name" value="TRANSCRIPTIONAL REGULATORY PROTEIN HPTR"/>
    <property type="match status" value="1"/>
</dbReference>
<dbReference type="PRINTS" id="PR00032">
    <property type="entry name" value="HTHARAC"/>
</dbReference>
<evidence type="ECO:0000256" key="2">
    <source>
        <dbReference type="ARBA" id="ARBA00022490"/>
    </source>
</evidence>
<accession>A0A368YBS9</accession>
<feature type="modified residue" description="4-aspartylphosphate" evidence="8">
    <location>
        <position position="55"/>
    </location>
</feature>
<dbReference type="GO" id="GO:0043565">
    <property type="term" value="F:sequence-specific DNA binding"/>
    <property type="evidence" value="ECO:0007669"/>
    <property type="project" value="InterPro"/>
</dbReference>
<evidence type="ECO:0000313" key="12">
    <source>
        <dbReference type="Proteomes" id="UP000252585"/>
    </source>
</evidence>
<dbReference type="GO" id="GO:0000160">
    <property type="term" value="P:phosphorelay signal transduction system"/>
    <property type="evidence" value="ECO:0007669"/>
    <property type="project" value="UniProtKB-KW"/>
</dbReference>
<dbReference type="Pfam" id="PF00072">
    <property type="entry name" value="Response_reg"/>
    <property type="match status" value="1"/>
</dbReference>
<evidence type="ECO:0000256" key="8">
    <source>
        <dbReference type="PROSITE-ProRule" id="PRU00169"/>
    </source>
</evidence>
<dbReference type="SMART" id="SM00342">
    <property type="entry name" value="HTH_ARAC"/>
    <property type="match status" value="1"/>
</dbReference>
<dbReference type="Proteomes" id="UP000252585">
    <property type="component" value="Unassembled WGS sequence"/>
</dbReference>
<evidence type="ECO:0000256" key="6">
    <source>
        <dbReference type="ARBA" id="ARBA00023125"/>
    </source>
</evidence>
<protein>
    <submittedName>
        <fullName evidence="11">AraC family two component transcriptional regulator</fullName>
    </submittedName>
</protein>
<dbReference type="InterPro" id="IPR020449">
    <property type="entry name" value="Tscrpt_reg_AraC-type_HTH"/>
</dbReference>
<feature type="domain" description="HTH araC/xylS-type" evidence="9">
    <location>
        <begin position="407"/>
        <end position="504"/>
    </location>
</feature>
<dbReference type="CDD" id="cd17536">
    <property type="entry name" value="REC_YesN-like"/>
    <property type="match status" value="1"/>
</dbReference>
<dbReference type="InterPro" id="IPR001789">
    <property type="entry name" value="Sig_transdc_resp-reg_receiver"/>
</dbReference>
<dbReference type="PANTHER" id="PTHR42713">
    <property type="entry name" value="HISTIDINE KINASE-RELATED"/>
    <property type="match status" value="1"/>
</dbReference>
<evidence type="ECO:0000259" key="10">
    <source>
        <dbReference type="PROSITE" id="PS50110"/>
    </source>
</evidence>
<evidence type="ECO:0000256" key="4">
    <source>
        <dbReference type="ARBA" id="ARBA00023012"/>
    </source>
</evidence>
<keyword evidence="7" id="KW-0804">Transcription</keyword>
<keyword evidence="2" id="KW-0963">Cytoplasm</keyword>
<keyword evidence="6" id="KW-0238">DNA-binding</keyword>
<keyword evidence="5" id="KW-0805">Transcription regulation</keyword>
<dbReference type="GO" id="GO:0005737">
    <property type="term" value="C:cytoplasm"/>
    <property type="evidence" value="ECO:0007669"/>
    <property type="project" value="UniProtKB-SubCell"/>
</dbReference>
<dbReference type="PROSITE" id="PS00041">
    <property type="entry name" value="HTH_ARAC_FAMILY_1"/>
    <property type="match status" value="1"/>
</dbReference>
<organism evidence="11 12">
    <name type="scientific">Saliterribacillus persicus</name>
    <dbReference type="NCBI Taxonomy" id="930114"/>
    <lineage>
        <taxon>Bacteria</taxon>
        <taxon>Bacillati</taxon>
        <taxon>Bacillota</taxon>
        <taxon>Bacilli</taxon>
        <taxon>Bacillales</taxon>
        <taxon>Bacillaceae</taxon>
        <taxon>Saliterribacillus</taxon>
    </lineage>
</organism>
<name>A0A368YBS9_9BACI</name>
<keyword evidence="4" id="KW-0902">Two-component regulatory system</keyword>
<dbReference type="PROSITE" id="PS50110">
    <property type="entry name" value="RESPONSE_REGULATORY"/>
    <property type="match status" value="1"/>
</dbReference>
<dbReference type="AlphaFoldDB" id="A0A368YBS9"/>
<evidence type="ECO:0000259" key="9">
    <source>
        <dbReference type="PROSITE" id="PS01124"/>
    </source>
</evidence>
<dbReference type="SUPFAM" id="SSF46689">
    <property type="entry name" value="Homeodomain-like"/>
    <property type="match status" value="2"/>
</dbReference>
<gene>
    <name evidence="11" type="ORF">DFR57_102163</name>
</gene>
<dbReference type="InterPro" id="IPR009057">
    <property type="entry name" value="Homeodomain-like_sf"/>
</dbReference>
<dbReference type="PROSITE" id="PS01124">
    <property type="entry name" value="HTH_ARAC_FAMILY_2"/>
    <property type="match status" value="1"/>
</dbReference>
<comment type="caution">
    <text evidence="11">The sequence shown here is derived from an EMBL/GenBank/DDBJ whole genome shotgun (WGS) entry which is preliminary data.</text>
</comment>
<evidence type="ECO:0000256" key="3">
    <source>
        <dbReference type="ARBA" id="ARBA00022553"/>
    </source>
</evidence>
<evidence type="ECO:0000313" key="11">
    <source>
        <dbReference type="EMBL" id="RCW76888.1"/>
    </source>
</evidence>
<feature type="domain" description="Response regulatory" evidence="10">
    <location>
        <begin position="3"/>
        <end position="120"/>
    </location>
</feature>
<dbReference type="GO" id="GO:0003700">
    <property type="term" value="F:DNA-binding transcription factor activity"/>
    <property type="evidence" value="ECO:0007669"/>
    <property type="project" value="InterPro"/>
</dbReference>
<dbReference type="SMART" id="SM00448">
    <property type="entry name" value="REC"/>
    <property type="match status" value="1"/>
</dbReference>
<dbReference type="InterPro" id="IPR018060">
    <property type="entry name" value="HTH_AraC"/>
</dbReference>
<dbReference type="Gene3D" id="1.10.10.60">
    <property type="entry name" value="Homeodomain-like"/>
    <property type="match status" value="2"/>
</dbReference>